<reference evidence="10 11" key="1">
    <citation type="journal article" date="2018" name="Front. Microbiol.">
        <title>Genome-Wide Analysis of Corynespora cassiicola Leaf Fall Disease Putative Effectors.</title>
        <authorList>
            <person name="Lopez D."/>
            <person name="Ribeiro S."/>
            <person name="Label P."/>
            <person name="Fumanal B."/>
            <person name="Venisse J.S."/>
            <person name="Kohler A."/>
            <person name="de Oliveira R.R."/>
            <person name="Labutti K."/>
            <person name="Lipzen A."/>
            <person name="Lail K."/>
            <person name="Bauer D."/>
            <person name="Ohm R.A."/>
            <person name="Barry K.W."/>
            <person name="Spatafora J."/>
            <person name="Grigoriev I.V."/>
            <person name="Martin F.M."/>
            <person name="Pujade-Renaud V."/>
        </authorList>
    </citation>
    <scope>NUCLEOTIDE SEQUENCE [LARGE SCALE GENOMIC DNA]</scope>
    <source>
        <strain evidence="10 11">Philippines</strain>
    </source>
</reference>
<keyword evidence="3" id="KW-0747">Spliceosome</keyword>
<keyword evidence="2" id="KW-0507">mRNA processing</keyword>
<dbReference type="InterPro" id="IPR015943">
    <property type="entry name" value="WD40/YVTN_repeat-like_dom_sf"/>
</dbReference>
<dbReference type="Pfam" id="PF10433">
    <property type="entry name" value="Beta-prop_RSE1_1st"/>
    <property type="match status" value="1"/>
</dbReference>
<dbReference type="EMBL" id="KZ678128">
    <property type="protein sequence ID" value="PSN74588.1"/>
    <property type="molecule type" value="Genomic_DNA"/>
</dbReference>
<evidence type="ECO:0000256" key="2">
    <source>
        <dbReference type="ARBA" id="ARBA00022664"/>
    </source>
</evidence>
<keyword evidence="4" id="KW-0508">mRNA splicing</keyword>
<dbReference type="InterPro" id="IPR050358">
    <property type="entry name" value="RSE1/DDB1/CFT1"/>
</dbReference>
<comment type="similarity">
    <text evidence="6">Belongs to the RSE1 family.</text>
</comment>
<keyword evidence="11" id="KW-1185">Reference proteome</keyword>
<evidence type="ECO:0000256" key="5">
    <source>
        <dbReference type="ARBA" id="ARBA00023242"/>
    </source>
</evidence>
<dbReference type="AlphaFoldDB" id="A0A2T2PB33"/>
<dbReference type="PANTHER" id="PTHR10644">
    <property type="entry name" value="DNA REPAIR/RNA PROCESSING CPSF FAMILY"/>
    <property type="match status" value="1"/>
</dbReference>
<dbReference type="SUPFAM" id="SSF50978">
    <property type="entry name" value="WD40 repeat-like"/>
    <property type="match status" value="1"/>
</dbReference>
<evidence type="ECO:0000313" key="11">
    <source>
        <dbReference type="Proteomes" id="UP000240883"/>
    </source>
</evidence>
<dbReference type="Pfam" id="PF03178">
    <property type="entry name" value="CPSF_A"/>
    <property type="match status" value="1"/>
</dbReference>
<protein>
    <recommendedName>
        <fullName evidence="12">Pre-mRNA-splicing factor rse1</fullName>
    </recommendedName>
</protein>
<evidence type="ECO:0000256" key="6">
    <source>
        <dbReference type="ARBA" id="ARBA00038266"/>
    </source>
</evidence>
<dbReference type="FunFam" id="2.130.10.10:FF:001143">
    <property type="entry name" value="Pre-mRNA-splicing factor rse-1, putative"/>
    <property type="match status" value="1"/>
</dbReference>
<dbReference type="InterPro" id="IPR058543">
    <property type="entry name" value="Beta-prop_RSE1/DDB1/CPSF1_2nd"/>
</dbReference>
<evidence type="ECO:0000259" key="7">
    <source>
        <dbReference type="Pfam" id="PF03178"/>
    </source>
</evidence>
<dbReference type="GO" id="GO:0005681">
    <property type="term" value="C:spliceosomal complex"/>
    <property type="evidence" value="ECO:0007669"/>
    <property type="project" value="UniProtKB-KW"/>
</dbReference>
<evidence type="ECO:0000259" key="9">
    <source>
        <dbReference type="Pfam" id="PF23726"/>
    </source>
</evidence>
<dbReference type="STRING" id="1448308.A0A2T2PB33"/>
<keyword evidence="5" id="KW-0539">Nucleus</keyword>
<dbReference type="GO" id="GO:0006397">
    <property type="term" value="P:mRNA processing"/>
    <property type="evidence" value="ECO:0007669"/>
    <property type="project" value="UniProtKB-KW"/>
</dbReference>
<comment type="subcellular location">
    <subcellularLocation>
        <location evidence="1">Nucleus</location>
    </subcellularLocation>
</comment>
<evidence type="ECO:0000256" key="4">
    <source>
        <dbReference type="ARBA" id="ARBA00023187"/>
    </source>
</evidence>
<feature type="domain" description="RSE1/DDB1/CPSF1 C-terminal" evidence="7">
    <location>
        <begin position="883"/>
        <end position="1207"/>
    </location>
</feature>
<proteinExistence type="inferred from homology"/>
<dbReference type="InterPro" id="IPR036322">
    <property type="entry name" value="WD40_repeat_dom_sf"/>
</dbReference>
<dbReference type="Pfam" id="PF23726">
    <property type="entry name" value="Beta-prop_RSE1_2nd"/>
    <property type="match status" value="1"/>
</dbReference>
<dbReference type="Proteomes" id="UP000240883">
    <property type="component" value="Unassembled WGS sequence"/>
</dbReference>
<dbReference type="OrthoDB" id="436637at2759"/>
<dbReference type="InterPro" id="IPR018846">
    <property type="entry name" value="Beta-prop_RSE1/DDB1/CPSF1_1st"/>
</dbReference>
<evidence type="ECO:0000256" key="3">
    <source>
        <dbReference type="ARBA" id="ARBA00022728"/>
    </source>
</evidence>
<evidence type="ECO:0000313" key="10">
    <source>
        <dbReference type="EMBL" id="PSN74588.1"/>
    </source>
</evidence>
<organism evidence="10 11">
    <name type="scientific">Corynespora cassiicola Philippines</name>
    <dbReference type="NCBI Taxonomy" id="1448308"/>
    <lineage>
        <taxon>Eukaryota</taxon>
        <taxon>Fungi</taxon>
        <taxon>Dikarya</taxon>
        <taxon>Ascomycota</taxon>
        <taxon>Pezizomycotina</taxon>
        <taxon>Dothideomycetes</taxon>
        <taxon>Pleosporomycetidae</taxon>
        <taxon>Pleosporales</taxon>
        <taxon>Corynesporascaceae</taxon>
        <taxon>Corynespora</taxon>
    </lineage>
</organism>
<dbReference type="InterPro" id="IPR004871">
    <property type="entry name" value="RSE1/DDB1/CPSF1_C"/>
</dbReference>
<sequence>MTTFSRTSLYSLTVKPPSATQDAIAGDFLGSGKQQILTANGSRLSIIEVSRASKTCSEIFSQDVFGIIRRIAKFRLAGGTKDMIAISTDSGRMVTYEYMSDRKELKTIHYETYGKSGIRRVVPGEYLAVDPKGRAIMVASTEKNKLVYILTRSGETDVAISSPLEAHKPQTLVYNLIGLDVGYDNPLFAALELDYSSCETDPSGEAKHSVRKELVYYELDLGLNHIVRKWAEPVDRTAHILFRVPGGPKVATGNQPPAVFPSGVLCCGEDNISYRNIHNSASDVCRLAIPRREGATEDPNRKRSIVAGTLYALKGGDFFYLLQTEDGDLFKLTVDATVDGVVTGLKIKYFDTVPVARSICILRTGFVYFASESGDRRLYELESLGDDSDDPVFVSSQFPSDPDEPFDPPFFKPRGLKNLVPVEGIPSLNAIMDMKVANPAMEDSPQIYTTSGAGGQSSFRITKNALEVLSIIESPLPSTPSDVFTTKLTLEDDSDTLIVLGAHSSTTVLKTGEDVVEATGTGLLNDTNTLGVQQWGDDCLIQFHPRGIRHVRSISFPEDSAAAQYDDVTDWSAPQHTTIVTCASNNRQAAIALSNGSILYFECDQDGSLSMSEEHIYLDTKVNCLAIPEVPDGYVRANFMAVGCSDSTVRIYNVSPDIEGNLLESISVQALSAPPTGLAINKMGDQTSRGTSQYLHIGLTSGVYIRSVLDENTGDIGETRRRFLGPEPIRFATVIAAGDNAVLAMTSRPWLSYTHPTTRVLQLTPLDYVPFKSACNFDGEAFKGIICIMSEELRIFAFKDLIKNTTHEEIPLRYTPRKLIHYDETSIFFVVQGDNNTLGAEDRRALIKRGHGQVNGIQENEQDETDELPPSEFGYPKAQGRWASCIQVIDSQGEEKGVIQTIELQDNKTALSGSLVGFESRGEFYVAVGVAKDMSFNPFRFTQAAIQLYRVSANGRSLEFVHETEVPEPPLAMLAFKGKLVVGIGKDLCLYDCGMKSLLRKAMTPGCVQNRITGLKTQGSRLIVSDQSQSVTYVVHKDQVHPNRLIPFIDDMVPRYTTCTDMLDYDTVVGGDKFGNMWVVRCPQKVSEASDEPGDGIHMTKDKEYLGGTPNRLELVCHFFTNDIPICVQKTQLLSGSDSVIFWAGLQGTLGAMIPFTSRRQHKMFQQLELLLRSHDKPVSGRDHLAFRSYYSPVKGVIDGDLIERYLVLGADQRQSLAATLTGGWSSDSVDEAIWNMRALYAF</sequence>
<accession>A0A2T2PB33</accession>
<evidence type="ECO:0008006" key="12">
    <source>
        <dbReference type="Google" id="ProtNLM"/>
    </source>
</evidence>
<feature type="domain" description="RSE1/DDB1/CPSF1 first beta-propeller" evidence="8">
    <location>
        <begin position="21"/>
        <end position="392"/>
    </location>
</feature>
<name>A0A2T2PB33_CORCC</name>
<feature type="domain" description="RSE1/DDB1/CPSF1 second beta-propeller" evidence="9">
    <location>
        <begin position="472"/>
        <end position="797"/>
    </location>
</feature>
<gene>
    <name evidence="10" type="ORF">BS50DRAFT_511641</name>
</gene>
<dbReference type="Gene3D" id="2.130.10.10">
    <property type="entry name" value="YVTN repeat-like/Quinoprotein amine dehydrogenase"/>
    <property type="match status" value="3"/>
</dbReference>
<evidence type="ECO:0000259" key="8">
    <source>
        <dbReference type="Pfam" id="PF10433"/>
    </source>
</evidence>
<dbReference type="GO" id="GO:0003676">
    <property type="term" value="F:nucleic acid binding"/>
    <property type="evidence" value="ECO:0007669"/>
    <property type="project" value="InterPro"/>
</dbReference>
<evidence type="ECO:0000256" key="1">
    <source>
        <dbReference type="ARBA" id="ARBA00004123"/>
    </source>
</evidence>
<dbReference type="GO" id="GO:0008380">
    <property type="term" value="P:RNA splicing"/>
    <property type="evidence" value="ECO:0007669"/>
    <property type="project" value="UniProtKB-KW"/>
</dbReference>